<name>Q1MML4_RHIJ3</name>
<sequence length="144" mass="15898">MSTESIFQTHLVLGYVAWLICFGAYILPWLTSMDRVRAHRAIATLHSFRFFGLVFILPGVVGPNLPASFAAFAAYGDLAAGLLAMLALITIRIRPIFWLFVVAFNLVGMGDLALDYYHAIQAGLPAQAGSWAPHMRYRSFTCPC</sequence>
<gene>
    <name evidence="2" type="ordered locus">RL0298</name>
</gene>
<dbReference type="AlphaFoldDB" id="Q1MML4"/>
<dbReference type="eggNOG" id="ENOG50332WK">
    <property type="taxonomic scope" value="Bacteria"/>
</dbReference>
<dbReference type="HOGENOM" id="CLU_129169_0_0_5"/>
<dbReference type="EnsemblBacteria" id="CAK05788">
    <property type="protein sequence ID" value="CAK05788"/>
    <property type="gene ID" value="RL0298"/>
</dbReference>
<reference evidence="2 3" key="1">
    <citation type="journal article" date="2006" name="Genome Biol.">
        <title>The genome of Rhizobium leguminosarum has recognizable core and accessory components.</title>
        <authorList>
            <person name="Young J.W."/>
            <person name="Crossman L.C."/>
            <person name="Johnston A.W.B."/>
            <person name="Thomson N.R."/>
            <person name="Ghazoui Z.F."/>
            <person name="Hull K.H."/>
            <person name="Wexler M."/>
            <person name="Curson A.R.J."/>
            <person name="Todd J.D."/>
            <person name="Poole P.S."/>
            <person name="Mauchline T.H."/>
            <person name="East A.K."/>
            <person name="Quail M.A."/>
            <person name="Churcher C."/>
            <person name="Arrowsmith C."/>
            <person name="Cherevach A."/>
            <person name="Chillingworth T."/>
            <person name="Clarke K."/>
            <person name="Cronin A."/>
            <person name="Davis P."/>
            <person name="Fraser A."/>
            <person name="Hance Z."/>
            <person name="Hauser H."/>
            <person name="Jagels K."/>
            <person name="Moule S."/>
            <person name="Mungall K."/>
            <person name="Norbertczak H."/>
            <person name="Rabbinowitsch E."/>
            <person name="Sanders M."/>
            <person name="Simmonds M."/>
            <person name="Whitehead S."/>
            <person name="Parkhill J."/>
        </authorList>
    </citation>
    <scope>NUCLEOTIDE SEQUENCE [LARGE SCALE GENOMIC DNA]</scope>
    <source>
        <strain evidence="3">DSM 114642 / LMG 32736 / 3841</strain>
    </source>
</reference>
<keyword evidence="3" id="KW-1185">Reference proteome</keyword>
<evidence type="ECO:0000313" key="2">
    <source>
        <dbReference type="EMBL" id="CAK05788.1"/>
    </source>
</evidence>
<keyword evidence="1" id="KW-0472">Membrane</keyword>
<evidence type="ECO:0000256" key="1">
    <source>
        <dbReference type="SAM" id="Phobius"/>
    </source>
</evidence>
<feature type="transmembrane region" description="Helical" evidence="1">
    <location>
        <begin position="96"/>
        <end position="114"/>
    </location>
</feature>
<dbReference type="KEGG" id="rle:RL0298"/>
<feature type="transmembrane region" description="Helical" evidence="1">
    <location>
        <begin position="67"/>
        <end position="89"/>
    </location>
</feature>
<dbReference type="EMBL" id="AM236080">
    <property type="protein sequence ID" value="CAK05788.1"/>
    <property type="molecule type" value="Genomic_DNA"/>
</dbReference>
<organism evidence="2 3">
    <name type="scientific">Rhizobium johnstonii (strain DSM 114642 / LMG 32736 / 3841)</name>
    <name type="common">Rhizobium leguminosarum bv. viciae</name>
    <dbReference type="NCBI Taxonomy" id="216596"/>
    <lineage>
        <taxon>Bacteria</taxon>
        <taxon>Pseudomonadati</taxon>
        <taxon>Pseudomonadota</taxon>
        <taxon>Alphaproteobacteria</taxon>
        <taxon>Hyphomicrobiales</taxon>
        <taxon>Rhizobiaceae</taxon>
        <taxon>Rhizobium/Agrobacterium group</taxon>
        <taxon>Rhizobium</taxon>
        <taxon>Rhizobium johnstonii</taxon>
    </lineage>
</organism>
<dbReference type="Proteomes" id="UP000006575">
    <property type="component" value="Chromosome"/>
</dbReference>
<protein>
    <submittedName>
        <fullName evidence="2">Transmembrane protein</fullName>
    </submittedName>
</protein>
<proteinExistence type="predicted"/>
<accession>Q1MML4</accession>
<feature type="transmembrane region" description="Helical" evidence="1">
    <location>
        <begin position="42"/>
        <end position="61"/>
    </location>
</feature>
<keyword evidence="1" id="KW-1133">Transmembrane helix</keyword>
<feature type="transmembrane region" description="Helical" evidence="1">
    <location>
        <begin position="12"/>
        <end position="30"/>
    </location>
</feature>
<keyword evidence="1 2" id="KW-0812">Transmembrane</keyword>
<evidence type="ECO:0000313" key="3">
    <source>
        <dbReference type="Proteomes" id="UP000006575"/>
    </source>
</evidence>